<dbReference type="Pfam" id="PF21926">
    <property type="entry name" value="FeeM"/>
    <property type="match status" value="1"/>
</dbReference>
<gene>
    <name evidence="2" type="ORF">SAMN02745170_01955</name>
</gene>
<dbReference type="Gene3D" id="2.60.120.10">
    <property type="entry name" value="Jelly Rolls"/>
    <property type="match status" value="1"/>
</dbReference>
<proteinExistence type="predicted"/>
<dbReference type="InterPro" id="IPR014710">
    <property type="entry name" value="RmlC-like_jellyroll"/>
</dbReference>
<accession>A0A1M6HEI5</accession>
<dbReference type="Pfam" id="PF00027">
    <property type="entry name" value="cNMP_binding"/>
    <property type="match status" value="1"/>
</dbReference>
<dbReference type="Proteomes" id="UP000322917">
    <property type="component" value="Unassembled WGS sequence"/>
</dbReference>
<evidence type="ECO:0000313" key="2">
    <source>
        <dbReference type="EMBL" id="SHJ20566.1"/>
    </source>
</evidence>
<dbReference type="InterPro" id="IPR018490">
    <property type="entry name" value="cNMP-bd_dom_sf"/>
</dbReference>
<protein>
    <submittedName>
        <fullName evidence="2">Cyclic nucleotide-binding domain-containing protein</fullName>
    </submittedName>
</protein>
<dbReference type="SUPFAM" id="SSF51206">
    <property type="entry name" value="cAMP-binding domain-like"/>
    <property type="match status" value="1"/>
</dbReference>
<dbReference type="Gene3D" id="3.40.630.30">
    <property type="match status" value="1"/>
</dbReference>
<dbReference type="SUPFAM" id="SSF55729">
    <property type="entry name" value="Acyl-CoA N-acyltransferases (Nat)"/>
    <property type="match status" value="1"/>
</dbReference>
<evidence type="ECO:0000259" key="1">
    <source>
        <dbReference type="PROSITE" id="PS50042"/>
    </source>
</evidence>
<feature type="domain" description="Cyclic nucleotide-binding" evidence="1">
    <location>
        <begin position="258"/>
        <end position="372"/>
    </location>
</feature>
<keyword evidence="3" id="KW-1185">Reference proteome</keyword>
<dbReference type="CDD" id="cd00038">
    <property type="entry name" value="CAP_ED"/>
    <property type="match status" value="1"/>
</dbReference>
<dbReference type="AlphaFoldDB" id="A0A1M6HEI5"/>
<name>A0A1M6HEI5_9FIRM</name>
<dbReference type="RefSeq" id="WP_188128267.1">
    <property type="nucleotide sequence ID" value="NZ_FQZD01000014.1"/>
</dbReference>
<sequence>MFNKTVTKPSIEKPNSENFQVHTAVHIWEKNEIYKLRYQVYVEEMGKAANHAKGNQLYDELDDRSLLLYVQTGETILATARLTIATAAEYSKELADIFQLHTFQAGFNDPNLLYGLCTKLAVKKEYRNSTALYLILSEVYKILADQNIRFWFGGCNPYLVPLYERLGFRRFAPNFSDEGYGLLVPIILLVDDTEYLRMVRSPLYRQARTRKANPETARKFTELFPATRKVLNSRLTRPHDLWTFLTEKLGKPLTSIPAFQHISQADTMALLESSAVFSCKASDCLIEENTACHDLYIILSGQLATQSANPKLILQAGEVFGGITPQIKRLPSDSIIALEDSDLLVLPQQSLERYYYPLQEAAATMTDNLLNQQEKTPQISSSKGENRHA</sequence>
<dbReference type="InterPro" id="IPR054597">
    <property type="entry name" value="FeeM_cat"/>
</dbReference>
<dbReference type="InterPro" id="IPR016181">
    <property type="entry name" value="Acyl_CoA_acyltransferase"/>
</dbReference>
<dbReference type="PROSITE" id="PS50042">
    <property type="entry name" value="CNMP_BINDING_3"/>
    <property type="match status" value="1"/>
</dbReference>
<reference evidence="2 3" key="1">
    <citation type="submission" date="2016-11" db="EMBL/GenBank/DDBJ databases">
        <authorList>
            <person name="Varghese N."/>
            <person name="Submissions S."/>
        </authorList>
    </citation>
    <scope>NUCLEOTIDE SEQUENCE [LARGE SCALE GENOMIC DNA]</scope>
    <source>
        <strain evidence="2 3">DSM 15287</strain>
    </source>
</reference>
<organism evidence="2 3">
    <name type="scientific">Propionispora hippei DSM 15287</name>
    <dbReference type="NCBI Taxonomy" id="1123003"/>
    <lineage>
        <taxon>Bacteria</taxon>
        <taxon>Bacillati</taxon>
        <taxon>Bacillota</taxon>
        <taxon>Negativicutes</taxon>
        <taxon>Selenomonadales</taxon>
        <taxon>Sporomusaceae</taxon>
        <taxon>Propionispora</taxon>
    </lineage>
</organism>
<dbReference type="EMBL" id="FQZD01000014">
    <property type="protein sequence ID" value="SHJ20566.1"/>
    <property type="molecule type" value="Genomic_DNA"/>
</dbReference>
<dbReference type="InterPro" id="IPR000595">
    <property type="entry name" value="cNMP-bd_dom"/>
</dbReference>
<evidence type="ECO:0000313" key="3">
    <source>
        <dbReference type="Proteomes" id="UP000322917"/>
    </source>
</evidence>